<name>A0ABW0VH75_9ACTN</name>
<keyword evidence="3" id="KW-1185">Reference proteome</keyword>
<organism evidence="2 3">
    <name type="scientific">Kitasatospora cinereorecta</name>
    <dbReference type="NCBI Taxonomy" id="285560"/>
    <lineage>
        <taxon>Bacteria</taxon>
        <taxon>Bacillati</taxon>
        <taxon>Actinomycetota</taxon>
        <taxon>Actinomycetes</taxon>
        <taxon>Kitasatosporales</taxon>
        <taxon>Streptomycetaceae</taxon>
        <taxon>Kitasatospora</taxon>
    </lineage>
</organism>
<protein>
    <submittedName>
        <fullName evidence="2">Uncharacterized protein</fullName>
    </submittedName>
</protein>
<accession>A0ABW0VH75</accession>
<dbReference type="EMBL" id="JBHSOC010000034">
    <property type="protein sequence ID" value="MFC5643570.1"/>
    <property type="molecule type" value="Genomic_DNA"/>
</dbReference>
<sequence>MDTNTGRVIDEQTELARLLEAGAETEAESEPSETDGCADLHGDYEDIILRSVN</sequence>
<evidence type="ECO:0000313" key="2">
    <source>
        <dbReference type="EMBL" id="MFC5643570.1"/>
    </source>
</evidence>
<evidence type="ECO:0000256" key="1">
    <source>
        <dbReference type="SAM" id="MobiDB-lite"/>
    </source>
</evidence>
<proteinExistence type="predicted"/>
<dbReference type="RefSeq" id="WP_346140772.1">
    <property type="nucleotide sequence ID" value="NZ_BAAAUA010000002.1"/>
</dbReference>
<gene>
    <name evidence="2" type="ORF">ACFPZF_19670</name>
</gene>
<comment type="caution">
    <text evidence="2">The sequence shown here is derived from an EMBL/GenBank/DDBJ whole genome shotgun (WGS) entry which is preliminary data.</text>
</comment>
<dbReference type="Proteomes" id="UP001596066">
    <property type="component" value="Unassembled WGS sequence"/>
</dbReference>
<feature type="compositionally biased region" description="Acidic residues" evidence="1">
    <location>
        <begin position="23"/>
        <end position="33"/>
    </location>
</feature>
<evidence type="ECO:0000313" key="3">
    <source>
        <dbReference type="Proteomes" id="UP001596066"/>
    </source>
</evidence>
<reference evidence="3" key="1">
    <citation type="journal article" date="2019" name="Int. J. Syst. Evol. Microbiol.">
        <title>The Global Catalogue of Microorganisms (GCM) 10K type strain sequencing project: providing services to taxonomists for standard genome sequencing and annotation.</title>
        <authorList>
            <consortium name="The Broad Institute Genomics Platform"/>
            <consortium name="The Broad Institute Genome Sequencing Center for Infectious Disease"/>
            <person name="Wu L."/>
            <person name="Ma J."/>
        </authorList>
    </citation>
    <scope>NUCLEOTIDE SEQUENCE [LARGE SCALE GENOMIC DNA]</scope>
    <source>
        <strain evidence="3">CGMCC 4.1622</strain>
    </source>
</reference>
<feature type="region of interest" description="Disordered" evidence="1">
    <location>
        <begin position="22"/>
        <end position="41"/>
    </location>
</feature>